<dbReference type="Pfam" id="PF02698">
    <property type="entry name" value="DUF218"/>
    <property type="match status" value="1"/>
</dbReference>
<dbReference type="InterPro" id="IPR014729">
    <property type="entry name" value="Rossmann-like_a/b/a_fold"/>
</dbReference>
<evidence type="ECO:0000313" key="2">
    <source>
        <dbReference type="EMBL" id="RXH57768.1"/>
    </source>
</evidence>
<accession>A0A4Q0T6N5</accession>
<dbReference type="Proteomes" id="UP000289437">
    <property type="component" value="Unassembled WGS sequence"/>
</dbReference>
<dbReference type="GO" id="GO:0005886">
    <property type="term" value="C:plasma membrane"/>
    <property type="evidence" value="ECO:0007669"/>
    <property type="project" value="TreeGrafter"/>
</dbReference>
<name>A0A4Q0T6N5_9BACT</name>
<feature type="domain" description="DUF218" evidence="1">
    <location>
        <begin position="226"/>
        <end position="340"/>
    </location>
</feature>
<dbReference type="PANTHER" id="PTHR30336">
    <property type="entry name" value="INNER MEMBRANE PROTEIN, PROBABLE PERMEASE"/>
    <property type="match status" value="1"/>
</dbReference>
<dbReference type="InterPro" id="IPR051599">
    <property type="entry name" value="Cell_Envelope_Assoc"/>
</dbReference>
<comment type="caution">
    <text evidence="2">The sequence shown here is derived from an EMBL/GenBank/DDBJ whole genome shotgun (WGS) entry which is preliminary data.</text>
</comment>
<dbReference type="Gene3D" id="3.40.50.620">
    <property type="entry name" value="HUPs"/>
    <property type="match status" value="1"/>
</dbReference>
<sequence length="390" mass="42764">MERDFPLLAAMLGSAPMRSVLLQDAVLKAETAKRWDEVAEVNRTCQKDAVCRSKALRFTPEQVDEVSAELRSLYEANAAVKAFVREKLQPAAVFSLDPSQPDEARLVDSWVATAKGLNLMIGTYCDGVPPRYAAIDSMTLQAGSPGLASLTGLILDGLDYEETASGASRSKEQTLFFEPTMRFAIRIMEANERDEAGRLWPIEKTENAAAVKAVRSVKWAKYPHSVIVVLGAGGETPNVPLSPRGKERVRGAVEAYRKGSAPFVLVSGGYVHPLQTPFSEALEMKRYLMEVYGLPASAILVDPYARHTTTNLRNAVREIYAYHIPVKKPILIVSDEAHINSVASEAFATRNEKELGYQPVVIGARVTPSSIEGIPSERSLYRDTTDPLDP</sequence>
<reference evidence="3" key="2">
    <citation type="submission" date="2019-02" db="EMBL/GenBank/DDBJ databases">
        <title>Granulicella sibirica sp. nov., a psychrotolerant acidobacterium isolated from an organic soil layer in forested tundra, West Siberia.</title>
        <authorList>
            <person name="Oshkin I.Y."/>
            <person name="Kulichevskaya I.S."/>
            <person name="Rijpstra W.I.C."/>
            <person name="Sinninghe Damste J.S."/>
            <person name="Rakitin A.L."/>
            <person name="Ravin N.V."/>
            <person name="Dedysh S.N."/>
        </authorList>
    </citation>
    <scope>NUCLEOTIDE SEQUENCE [LARGE SCALE GENOMIC DNA]</scope>
    <source>
        <strain evidence="3">AF10</strain>
    </source>
</reference>
<evidence type="ECO:0000259" key="1">
    <source>
        <dbReference type="Pfam" id="PF02698"/>
    </source>
</evidence>
<protein>
    <recommendedName>
        <fullName evidence="1">DUF218 domain-containing protein</fullName>
    </recommendedName>
</protein>
<reference evidence="2 3" key="1">
    <citation type="submission" date="2018-11" db="EMBL/GenBank/DDBJ databases">
        <authorList>
            <person name="Mardanov A.V."/>
            <person name="Ravin N.V."/>
            <person name="Dedysh S.N."/>
        </authorList>
    </citation>
    <scope>NUCLEOTIDE SEQUENCE [LARGE SCALE GENOMIC DNA]</scope>
    <source>
        <strain evidence="2 3">AF10</strain>
    </source>
</reference>
<gene>
    <name evidence="2" type="ORF">GRAN_1078</name>
</gene>
<proteinExistence type="predicted"/>
<organism evidence="2 3">
    <name type="scientific">Granulicella sibirica</name>
    <dbReference type="NCBI Taxonomy" id="2479048"/>
    <lineage>
        <taxon>Bacteria</taxon>
        <taxon>Pseudomonadati</taxon>
        <taxon>Acidobacteriota</taxon>
        <taxon>Terriglobia</taxon>
        <taxon>Terriglobales</taxon>
        <taxon>Acidobacteriaceae</taxon>
        <taxon>Granulicella</taxon>
    </lineage>
</organism>
<dbReference type="PANTHER" id="PTHR30336:SF20">
    <property type="entry name" value="DUF218 DOMAIN-CONTAINING PROTEIN"/>
    <property type="match status" value="1"/>
</dbReference>
<dbReference type="EMBL" id="RDSM01000001">
    <property type="protein sequence ID" value="RXH57768.1"/>
    <property type="molecule type" value="Genomic_DNA"/>
</dbReference>
<dbReference type="AlphaFoldDB" id="A0A4Q0T6N5"/>
<evidence type="ECO:0000313" key="3">
    <source>
        <dbReference type="Proteomes" id="UP000289437"/>
    </source>
</evidence>
<dbReference type="InterPro" id="IPR003848">
    <property type="entry name" value="DUF218"/>
</dbReference>
<keyword evidence="3" id="KW-1185">Reference proteome</keyword>
<dbReference type="CDD" id="cd06259">
    <property type="entry name" value="YdcF-like"/>
    <property type="match status" value="1"/>
</dbReference>